<sequence length="273" mass="28935">MFGLFTLCMLAVVIPTLLIIGFIVVKGIGTVNWSFLTEMPSMGMTEGGIFPAIVGTLYLVTGTIVFSLPLGVGAAIYLTEYAKQGRLTRIIRIAVLNLAGVPSVVYGLFGLGLFVFFLGFGSSILAGSLTLACLILPIIITTSEEAIKSVPDSYREASLALGASKWETIARVVLPQAIPGIMTGSVLGIGRAAGETAPILLTVAAFFIPRLPGSIFDQAMALPYHLYIVSTQVPGMPESIKYGTALVLLGVVGVFFAIATVIRLKFKQMNHME</sequence>
<dbReference type="NCBIfam" id="TIGR00974">
    <property type="entry name" value="3a0107s02c"/>
    <property type="match status" value="1"/>
</dbReference>
<dbReference type="InterPro" id="IPR035906">
    <property type="entry name" value="MetI-like_sf"/>
</dbReference>
<dbReference type="GO" id="GO:0005315">
    <property type="term" value="F:phosphate transmembrane transporter activity"/>
    <property type="evidence" value="ECO:0007669"/>
    <property type="project" value="InterPro"/>
</dbReference>
<dbReference type="AlphaFoldDB" id="A0AA44BDH9"/>
<dbReference type="GO" id="GO:0005886">
    <property type="term" value="C:plasma membrane"/>
    <property type="evidence" value="ECO:0007669"/>
    <property type="project" value="UniProtKB-SubCell"/>
</dbReference>
<evidence type="ECO:0000313" key="11">
    <source>
        <dbReference type="Proteomes" id="UP000449710"/>
    </source>
</evidence>
<feature type="domain" description="ABC transmembrane type-1" evidence="9">
    <location>
        <begin position="53"/>
        <end position="259"/>
    </location>
</feature>
<dbReference type="EMBL" id="SUMG01000005">
    <property type="protein sequence ID" value="NBG87972.1"/>
    <property type="molecule type" value="Genomic_DNA"/>
</dbReference>
<feature type="transmembrane region" description="Helical" evidence="8">
    <location>
        <begin position="115"/>
        <end position="140"/>
    </location>
</feature>
<evidence type="ECO:0000256" key="4">
    <source>
        <dbReference type="ARBA" id="ARBA00022475"/>
    </source>
</evidence>
<feature type="transmembrane region" description="Helical" evidence="8">
    <location>
        <begin position="242"/>
        <end position="262"/>
    </location>
</feature>
<keyword evidence="5 8" id="KW-0812">Transmembrane</keyword>
<dbReference type="PROSITE" id="PS50928">
    <property type="entry name" value="ABC_TM1"/>
    <property type="match status" value="1"/>
</dbReference>
<keyword evidence="6 8" id="KW-1133">Transmembrane helix</keyword>
<keyword evidence="11" id="KW-1185">Reference proteome</keyword>
<organism evidence="10 11">
    <name type="scientific">Isachenkonia alkalipeptolytica</name>
    <dbReference type="NCBI Taxonomy" id="2565777"/>
    <lineage>
        <taxon>Bacteria</taxon>
        <taxon>Bacillati</taxon>
        <taxon>Bacillota</taxon>
        <taxon>Clostridia</taxon>
        <taxon>Eubacteriales</taxon>
        <taxon>Clostridiaceae</taxon>
        <taxon>Isachenkonia</taxon>
    </lineage>
</organism>
<dbReference type="Pfam" id="PF00528">
    <property type="entry name" value="BPD_transp_1"/>
    <property type="match status" value="1"/>
</dbReference>
<comment type="caution">
    <text evidence="10">The sequence shown here is derived from an EMBL/GenBank/DDBJ whole genome shotgun (WGS) entry which is preliminary data.</text>
</comment>
<proteinExistence type="inferred from homology"/>
<dbReference type="InterPro" id="IPR000515">
    <property type="entry name" value="MetI-like"/>
</dbReference>
<feature type="transmembrane region" description="Helical" evidence="8">
    <location>
        <begin position="49"/>
        <end position="78"/>
    </location>
</feature>
<evidence type="ECO:0000259" key="9">
    <source>
        <dbReference type="PROSITE" id="PS50928"/>
    </source>
</evidence>
<dbReference type="PANTHER" id="PTHR43470:SF3">
    <property type="entry name" value="PHOSPHATE TRANSPORT SYSTEM PERMEASE PROTEIN PSTA-RELATED"/>
    <property type="match status" value="1"/>
</dbReference>
<reference evidence="10 11" key="1">
    <citation type="submission" date="2019-04" db="EMBL/GenBank/DDBJ databases">
        <title>Isachenkonia alkalipeptolytica gen. nov. sp. nov. a new anaerobic, alkiliphilic organothrophic bacterium capable to reduce synthesized ferrihydrite isolated from a soda lake.</title>
        <authorList>
            <person name="Toshchakov S.V."/>
            <person name="Zavarzina D.G."/>
            <person name="Zhilina T.N."/>
            <person name="Kostrikina N.A."/>
            <person name="Kublanov I.V."/>
        </authorList>
    </citation>
    <scope>NUCLEOTIDE SEQUENCE [LARGE SCALE GENOMIC DNA]</scope>
    <source>
        <strain evidence="10 11">Z-1701</strain>
    </source>
</reference>
<feature type="transmembrane region" description="Helical" evidence="8">
    <location>
        <begin position="90"/>
        <end position="109"/>
    </location>
</feature>
<keyword evidence="4 8" id="KW-1003">Cell membrane</keyword>
<gene>
    <name evidence="10" type="primary">pstA</name>
    <name evidence="10" type="ORF">ISALK_05610</name>
</gene>
<dbReference type="CDD" id="cd06261">
    <property type="entry name" value="TM_PBP2"/>
    <property type="match status" value="1"/>
</dbReference>
<comment type="caution">
    <text evidence="8">Lacks conserved residue(s) required for the propagation of feature annotation.</text>
</comment>
<dbReference type="Proteomes" id="UP000449710">
    <property type="component" value="Unassembled WGS sequence"/>
</dbReference>
<feature type="transmembrane region" description="Helical" evidence="8">
    <location>
        <begin position="7"/>
        <end position="29"/>
    </location>
</feature>
<dbReference type="Gene3D" id="1.10.3720.10">
    <property type="entry name" value="MetI-like"/>
    <property type="match status" value="1"/>
</dbReference>
<evidence type="ECO:0000256" key="7">
    <source>
        <dbReference type="ARBA" id="ARBA00023136"/>
    </source>
</evidence>
<evidence type="ECO:0000256" key="2">
    <source>
        <dbReference type="ARBA" id="ARBA00007069"/>
    </source>
</evidence>
<keyword evidence="7 8" id="KW-0472">Membrane</keyword>
<comment type="subcellular location">
    <subcellularLocation>
        <location evidence="1 8">Cell membrane</location>
        <topology evidence="1 8">Multi-pass membrane protein</topology>
    </subcellularLocation>
</comment>
<evidence type="ECO:0000256" key="6">
    <source>
        <dbReference type="ARBA" id="ARBA00022989"/>
    </source>
</evidence>
<protein>
    <recommendedName>
        <fullName evidence="8">Phosphate transport system permease protein PstA</fullName>
    </recommendedName>
</protein>
<comment type="similarity">
    <text evidence="2 8">Belongs to the binding-protein-dependent transport system permease family. CysTW subfamily.</text>
</comment>
<evidence type="ECO:0000256" key="3">
    <source>
        <dbReference type="ARBA" id="ARBA00022448"/>
    </source>
</evidence>
<dbReference type="SUPFAM" id="SSF161098">
    <property type="entry name" value="MetI-like"/>
    <property type="match status" value="1"/>
</dbReference>
<evidence type="ECO:0000256" key="8">
    <source>
        <dbReference type="RuleBase" id="RU363043"/>
    </source>
</evidence>
<dbReference type="PANTHER" id="PTHR43470">
    <property type="entry name" value="PHOSPHATE TRANSPORT SYSTEM PERMEASE PROTEIN PSTA-RELATED"/>
    <property type="match status" value="1"/>
</dbReference>
<keyword evidence="3" id="KW-0813">Transport</keyword>
<evidence type="ECO:0000313" key="10">
    <source>
        <dbReference type="EMBL" id="NBG87972.1"/>
    </source>
</evidence>
<name>A0AA44BDH9_9CLOT</name>
<dbReference type="InterPro" id="IPR005672">
    <property type="entry name" value="Phosphate_PstA"/>
</dbReference>
<accession>A0AA44BDH9</accession>
<evidence type="ECO:0000256" key="1">
    <source>
        <dbReference type="ARBA" id="ARBA00004651"/>
    </source>
</evidence>
<dbReference type="GO" id="GO:0035435">
    <property type="term" value="P:phosphate ion transmembrane transport"/>
    <property type="evidence" value="ECO:0007669"/>
    <property type="project" value="InterPro"/>
</dbReference>
<evidence type="ECO:0000256" key="5">
    <source>
        <dbReference type="ARBA" id="ARBA00022692"/>
    </source>
</evidence>